<name>A0ABQ2PIU7_9NEIS</name>
<evidence type="ECO:0000313" key="3">
    <source>
        <dbReference type="EMBL" id="GGP25194.1"/>
    </source>
</evidence>
<proteinExistence type="inferred from homology"/>
<dbReference type="EMBL" id="BMLY01000001">
    <property type="protein sequence ID" value="GGP25194.1"/>
    <property type="molecule type" value="Genomic_DNA"/>
</dbReference>
<dbReference type="Gene3D" id="3.40.50.720">
    <property type="entry name" value="NAD(P)-binding Rossmann-like Domain"/>
    <property type="match status" value="1"/>
</dbReference>
<dbReference type="PANTHER" id="PTHR43477">
    <property type="entry name" value="DIHYDROANTICAPSIN 7-DEHYDROGENASE"/>
    <property type="match status" value="1"/>
</dbReference>
<dbReference type="Proteomes" id="UP000621859">
    <property type="component" value="Unassembled WGS sequence"/>
</dbReference>
<evidence type="ECO:0000256" key="1">
    <source>
        <dbReference type="ARBA" id="ARBA00006484"/>
    </source>
</evidence>
<keyword evidence="4" id="KW-1185">Reference proteome</keyword>
<reference evidence="4" key="1">
    <citation type="journal article" date="2019" name="Int. J. Syst. Evol. Microbiol.">
        <title>The Global Catalogue of Microorganisms (GCM) 10K type strain sequencing project: providing services to taxonomists for standard genome sequencing and annotation.</title>
        <authorList>
            <consortium name="The Broad Institute Genomics Platform"/>
            <consortium name="The Broad Institute Genome Sequencing Center for Infectious Disease"/>
            <person name="Wu L."/>
            <person name="Ma J."/>
        </authorList>
    </citation>
    <scope>NUCLEOTIDE SEQUENCE [LARGE SCALE GENOMIC DNA]</scope>
    <source>
        <strain evidence="4">CGMCC 1.8860</strain>
    </source>
</reference>
<dbReference type="RefSeq" id="WP_229678757.1">
    <property type="nucleotide sequence ID" value="NZ_BMLY01000001.1"/>
</dbReference>
<dbReference type="PANTHER" id="PTHR43477:SF1">
    <property type="entry name" value="DIHYDROANTICAPSIN 7-DEHYDROGENASE"/>
    <property type="match status" value="1"/>
</dbReference>
<protein>
    <submittedName>
        <fullName evidence="3">Short chain dehydrogenase</fullName>
    </submittedName>
</protein>
<dbReference type="Pfam" id="PF13561">
    <property type="entry name" value="adh_short_C2"/>
    <property type="match status" value="1"/>
</dbReference>
<dbReference type="InterPro" id="IPR036291">
    <property type="entry name" value="NAD(P)-bd_dom_sf"/>
</dbReference>
<sequence>MKLSYNVEQDMKIVVIGATGTVGKAVVAALEDRHQVLRVGHSNGSERVDIASEDSVRALFERIGQVDAIVVTSGNLHFGPLSETTPEQFRKGIDSKLMGQVNVALIGQHYLRRGGSITLTSGIVADEPIAQGFNATTVNAAVEGFARAVAVDASGAFRINVVSPTMLTESQDVFGPFFPGFIPQPGAVVAQAYVRSIEGPQTGRIYKVF</sequence>
<evidence type="ECO:0000313" key="4">
    <source>
        <dbReference type="Proteomes" id="UP000621859"/>
    </source>
</evidence>
<dbReference type="NCBIfam" id="NF005754">
    <property type="entry name" value="PRK07578.1"/>
    <property type="match status" value="1"/>
</dbReference>
<dbReference type="InterPro" id="IPR051122">
    <property type="entry name" value="SDR_DHRS6-like"/>
</dbReference>
<comment type="caution">
    <text evidence="3">The sequence shown here is derived from an EMBL/GenBank/DDBJ whole genome shotgun (WGS) entry which is preliminary data.</text>
</comment>
<accession>A0ABQ2PIU7</accession>
<dbReference type="SUPFAM" id="SSF51735">
    <property type="entry name" value="NAD(P)-binding Rossmann-fold domains"/>
    <property type="match status" value="1"/>
</dbReference>
<dbReference type="PRINTS" id="PR00081">
    <property type="entry name" value="GDHRDH"/>
</dbReference>
<comment type="similarity">
    <text evidence="1">Belongs to the short-chain dehydrogenases/reductases (SDR) family.</text>
</comment>
<keyword evidence="2" id="KW-0560">Oxidoreductase</keyword>
<dbReference type="InterPro" id="IPR002347">
    <property type="entry name" value="SDR_fam"/>
</dbReference>
<gene>
    <name evidence="3" type="ORF">GCM10010971_10130</name>
</gene>
<evidence type="ECO:0000256" key="2">
    <source>
        <dbReference type="ARBA" id="ARBA00023002"/>
    </source>
</evidence>
<organism evidence="3 4">
    <name type="scientific">Silvimonas amylolytica</name>
    <dbReference type="NCBI Taxonomy" id="449663"/>
    <lineage>
        <taxon>Bacteria</taxon>
        <taxon>Pseudomonadati</taxon>
        <taxon>Pseudomonadota</taxon>
        <taxon>Betaproteobacteria</taxon>
        <taxon>Neisseriales</taxon>
        <taxon>Chitinibacteraceae</taxon>
        <taxon>Silvimonas</taxon>
    </lineage>
</organism>
<dbReference type="CDD" id="cd11731">
    <property type="entry name" value="Lin1944_like_SDR_c"/>
    <property type="match status" value="1"/>
</dbReference>